<dbReference type="EMBL" id="KV427640">
    <property type="protein sequence ID" value="KZT03935.1"/>
    <property type="molecule type" value="Genomic_DNA"/>
</dbReference>
<dbReference type="Proteomes" id="UP000076871">
    <property type="component" value="Unassembled WGS sequence"/>
</dbReference>
<gene>
    <name evidence="3" type="ORF">LAESUDRAFT_683130</name>
</gene>
<dbReference type="GeneID" id="63822846"/>
<evidence type="ECO:0000313" key="4">
    <source>
        <dbReference type="Proteomes" id="UP000076871"/>
    </source>
</evidence>
<reference evidence="3 4" key="1">
    <citation type="journal article" date="2016" name="Mol. Biol. Evol.">
        <title>Comparative Genomics of Early-Diverging Mushroom-Forming Fungi Provides Insights into the Origins of Lignocellulose Decay Capabilities.</title>
        <authorList>
            <person name="Nagy L.G."/>
            <person name="Riley R."/>
            <person name="Tritt A."/>
            <person name="Adam C."/>
            <person name="Daum C."/>
            <person name="Floudas D."/>
            <person name="Sun H."/>
            <person name="Yadav J.S."/>
            <person name="Pangilinan J."/>
            <person name="Larsson K.H."/>
            <person name="Matsuura K."/>
            <person name="Barry K."/>
            <person name="Labutti K."/>
            <person name="Kuo R."/>
            <person name="Ohm R.A."/>
            <person name="Bhattacharya S.S."/>
            <person name="Shirouzu T."/>
            <person name="Yoshinaga Y."/>
            <person name="Martin F.M."/>
            <person name="Grigoriev I.V."/>
            <person name="Hibbett D.S."/>
        </authorList>
    </citation>
    <scope>NUCLEOTIDE SEQUENCE [LARGE SCALE GENOMIC DNA]</scope>
    <source>
        <strain evidence="3 4">93-53</strain>
    </source>
</reference>
<dbReference type="OrthoDB" id="5599874at2759"/>
<feature type="domain" description="Sld7 C-terminal" evidence="2">
    <location>
        <begin position="335"/>
        <end position="402"/>
    </location>
</feature>
<evidence type="ECO:0000256" key="1">
    <source>
        <dbReference type="SAM" id="MobiDB-lite"/>
    </source>
</evidence>
<name>A0A165D171_9APHY</name>
<dbReference type="Pfam" id="PF18596">
    <property type="entry name" value="Sld7_C"/>
    <property type="match status" value="1"/>
</dbReference>
<feature type="compositionally biased region" description="Basic and acidic residues" evidence="1">
    <location>
        <begin position="243"/>
        <end position="265"/>
    </location>
</feature>
<dbReference type="AlphaFoldDB" id="A0A165D171"/>
<protein>
    <recommendedName>
        <fullName evidence="2">Sld7 C-terminal domain-containing protein</fullName>
    </recommendedName>
</protein>
<evidence type="ECO:0000313" key="3">
    <source>
        <dbReference type="EMBL" id="KZT03935.1"/>
    </source>
</evidence>
<dbReference type="InterPro" id="IPR041260">
    <property type="entry name" value="Sld7_C"/>
</dbReference>
<sequence>MDSLSHQFTTSESIPQGTLNVSTHRLLYRGALSLPDSHLLLDGLSFTAALKRPGESANTIYDSSFDLLNHPLALALESMRGRPSLHLLGTVKLGEVWIDEKSIGVVQLDVHPKAALSRLYFENVFCLEPIISKDGKSEYGVRVSLSDSNDPSSSDILIYAQLQSSDLEEIEANHLDSPSTTTLPKILRLLVARILPGPPPVPAPPRPRPDDPTPRVPSVFSSYVNTKHKREGSPSTAKRSKIREKEKRKEFGNATHTFEKGRETMTRPLRPPSSAAPNKGSKNADFKVPQVPRFVGTSSTQRDERKRINTPRSMAEATFDMFAVGDSVSSPDEQEKTNKTVIKKAVVRCLADHAINKQHPEFNDIFGHVYQGTCFAMRAQMRNVPVDLWNVYKFVDAHAKMYLHSGSEGPGPT</sequence>
<keyword evidence="4" id="KW-1185">Reference proteome</keyword>
<dbReference type="InParanoid" id="A0A165D171"/>
<organism evidence="3 4">
    <name type="scientific">Laetiporus sulphureus 93-53</name>
    <dbReference type="NCBI Taxonomy" id="1314785"/>
    <lineage>
        <taxon>Eukaryota</taxon>
        <taxon>Fungi</taxon>
        <taxon>Dikarya</taxon>
        <taxon>Basidiomycota</taxon>
        <taxon>Agaricomycotina</taxon>
        <taxon>Agaricomycetes</taxon>
        <taxon>Polyporales</taxon>
        <taxon>Laetiporus</taxon>
    </lineage>
</organism>
<accession>A0A165D171</accession>
<proteinExistence type="predicted"/>
<dbReference type="RefSeq" id="XP_040761675.1">
    <property type="nucleotide sequence ID" value="XM_040905817.1"/>
</dbReference>
<evidence type="ECO:0000259" key="2">
    <source>
        <dbReference type="Pfam" id="PF18596"/>
    </source>
</evidence>
<feature type="region of interest" description="Disordered" evidence="1">
    <location>
        <begin position="198"/>
        <end position="290"/>
    </location>
</feature>